<keyword evidence="5" id="KW-0436">Ligase</keyword>
<comment type="similarity">
    <text evidence="2">Belongs to the ATP-dependent AMP-binding enzyme family.</text>
</comment>
<dbReference type="GO" id="GO:0006631">
    <property type="term" value="P:fatty acid metabolic process"/>
    <property type="evidence" value="ECO:0007669"/>
    <property type="project" value="TreeGrafter"/>
</dbReference>
<dbReference type="Proteomes" id="UP000184330">
    <property type="component" value="Unassembled WGS sequence"/>
</dbReference>
<evidence type="ECO:0000313" key="6">
    <source>
        <dbReference type="Proteomes" id="UP000184330"/>
    </source>
</evidence>
<protein>
    <submittedName>
        <fullName evidence="5">Related to long-chain-fatty-acid-CoA ligase</fullName>
    </submittedName>
</protein>
<gene>
    <name evidence="5" type="ORF">PAC_04698</name>
</gene>
<accession>A0A1L7WPW2</accession>
<dbReference type="PANTHER" id="PTHR43201">
    <property type="entry name" value="ACYL-COA SYNTHETASE"/>
    <property type="match status" value="1"/>
</dbReference>
<evidence type="ECO:0000259" key="3">
    <source>
        <dbReference type="Pfam" id="PF00501"/>
    </source>
</evidence>
<dbReference type="InterPro" id="IPR045851">
    <property type="entry name" value="AMP-bd_C_sf"/>
</dbReference>
<dbReference type="Gene3D" id="3.30.300.30">
    <property type="match status" value="1"/>
</dbReference>
<dbReference type="OrthoDB" id="10253115at2759"/>
<feature type="domain" description="AMP-dependent synthetase/ligase" evidence="3">
    <location>
        <begin position="30"/>
        <end position="409"/>
    </location>
</feature>
<keyword evidence="6" id="KW-1185">Reference proteome</keyword>
<dbReference type="InterPro" id="IPR020845">
    <property type="entry name" value="AMP-binding_CS"/>
</dbReference>
<evidence type="ECO:0000313" key="5">
    <source>
        <dbReference type="EMBL" id="CZR54814.1"/>
    </source>
</evidence>
<evidence type="ECO:0000256" key="1">
    <source>
        <dbReference type="ARBA" id="ARBA00004924"/>
    </source>
</evidence>
<dbReference type="FunFam" id="3.40.50.12780:FF:000003">
    <property type="entry name" value="Long-chain-fatty-acid--CoA ligase FadD"/>
    <property type="match status" value="1"/>
</dbReference>
<dbReference type="AlphaFoldDB" id="A0A1L7WPW2"/>
<name>A0A1L7WPW2_9HELO</name>
<reference evidence="5 6" key="1">
    <citation type="submission" date="2016-03" db="EMBL/GenBank/DDBJ databases">
        <authorList>
            <person name="Ploux O."/>
        </authorList>
    </citation>
    <scope>NUCLEOTIDE SEQUENCE [LARGE SCALE GENOMIC DNA]</scope>
    <source>
        <strain evidence="5 6">UAMH 11012</strain>
    </source>
</reference>
<dbReference type="Pfam" id="PF00501">
    <property type="entry name" value="AMP-binding"/>
    <property type="match status" value="1"/>
</dbReference>
<dbReference type="PANTHER" id="PTHR43201:SF6">
    <property type="entry name" value="ACYL COA SYNTHETASE (EUROFUNG)"/>
    <property type="match status" value="1"/>
</dbReference>
<dbReference type="Pfam" id="PF13193">
    <property type="entry name" value="AMP-binding_C"/>
    <property type="match status" value="1"/>
</dbReference>
<dbReference type="GO" id="GO:0031956">
    <property type="term" value="F:medium-chain fatty acid-CoA ligase activity"/>
    <property type="evidence" value="ECO:0007669"/>
    <property type="project" value="TreeGrafter"/>
</dbReference>
<evidence type="ECO:0000256" key="2">
    <source>
        <dbReference type="ARBA" id="ARBA00006432"/>
    </source>
</evidence>
<dbReference type="InterPro" id="IPR025110">
    <property type="entry name" value="AMP-bd_C"/>
</dbReference>
<dbReference type="EMBL" id="FJOG01000005">
    <property type="protein sequence ID" value="CZR54814.1"/>
    <property type="molecule type" value="Genomic_DNA"/>
</dbReference>
<dbReference type="Gene3D" id="3.40.50.12780">
    <property type="entry name" value="N-terminal domain of ligase-like"/>
    <property type="match status" value="1"/>
</dbReference>
<sequence>MSGIPSKLSLIAGPTDEKLWNITLSQLLLQKAEDGPSRKCLVFAEDNYRITYMDFYRRTLKVAKGLMAAGIVRGDHIGVMAGNCLPYVELLFAASHVGAVLVVFNNTYTALELKSALKHSECKIIFTIPSIGKVSNAAILNSLNAELHSANLPRLKNVILLKPERLSRFVRYDSFVELGRDVSDCQLDARMRTVEASDVCNLQFTSGTTGSPKAAMLTHNNIVNNGRFIGDRMRLSHNEVICCPPPLFHCFGLVLGLLAVLTHGACIVFPSETFNPAAVLQAVSKERCTALHGVPAMFSAELMLANETMDFSDLRTGIVGGAPAPRKLMEDLRNTMNLTELTNTYGMTETSPATFMTFTDDPIEKRLSTVGKILPHTKAKIIDVDGNILPLGSRGELCVAGFSLQKGYWQNPAKTAEVMRTDENGILWMHTGDEAMFDKEGYCSITGRIKDVIIRGGENIYPLEIEERLVQHPSVVQSSVVGIPCPKYGETVAAFLQHRPQNEKPPLEVLRKFVHETLGWHKAPVHIWWLSEGEDFPKTGSGKIKKHVLRVRGERLQKSAALERARL</sequence>
<dbReference type="PROSITE" id="PS00455">
    <property type="entry name" value="AMP_BINDING"/>
    <property type="match status" value="1"/>
</dbReference>
<dbReference type="SUPFAM" id="SSF56801">
    <property type="entry name" value="Acetyl-CoA synthetase-like"/>
    <property type="match status" value="1"/>
</dbReference>
<dbReference type="InterPro" id="IPR000873">
    <property type="entry name" value="AMP-dep_synth/lig_dom"/>
</dbReference>
<comment type="pathway">
    <text evidence="1">Siderophore biosynthesis.</text>
</comment>
<proteinExistence type="inferred from homology"/>
<evidence type="ECO:0000259" key="4">
    <source>
        <dbReference type="Pfam" id="PF13193"/>
    </source>
</evidence>
<dbReference type="InterPro" id="IPR042099">
    <property type="entry name" value="ANL_N_sf"/>
</dbReference>
<feature type="domain" description="AMP-binding enzyme C-terminal" evidence="4">
    <location>
        <begin position="464"/>
        <end position="543"/>
    </location>
</feature>
<organism evidence="5 6">
    <name type="scientific">Phialocephala subalpina</name>
    <dbReference type="NCBI Taxonomy" id="576137"/>
    <lineage>
        <taxon>Eukaryota</taxon>
        <taxon>Fungi</taxon>
        <taxon>Dikarya</taxon>
        <taxon>Ascomycota</taxon>
        <taxon>Pezizomycotina</taxon>
        <taxon>Leotiomycetes</taxon>
        <taxon>Helotiales</taxon>
        <taxon>Mollisiaceae</taxon>
        <taxon>Phialocephala</taxon>
        <taxon>Phialocephala fortinii species complex</taxon>
    </lineage>
</organism>
<dbReference type="STRING" id="576137.A0A1L7WPW2"/>